<name>A0A9W8TDE8_9HYPO</name>
<organism evidence="3 4">
    <name type="scientific">Fusarium piperis</name>
    <dbReference type="NCBI Taxonomy" id="1435070"/>
    <lineage>
        <taxon>Eukaryota</taxon>
        <taxon>Fungi</taxon>
        <taxon>Dikarya</taxon>
        <taxon>Ascomycota</taxon>
        <taxon>Pezizomycotina</taxon>
        <taxon>Sordariomycetes</taxon>
        <taxon>Hypocreomycetidae</taxon>
        <taxon>Hypocreales</taxon>
        <taxon>Nectriaceae</taxon>
        <taxon>Fusarium</taxon>
        <taxon>Fusarium solani species complex</taxon>
    </lineage>
</organism>
<protein>
    <recommendedName>
        <fullName evidence="2">DUF7924 domain-containing protein</fullName>
    </recommendedName>
</protein>
<sequence length="297" mass="32842">MSAGPSSQTKSTKVKTKKTSAYDRGFELHLDENGVKPTYSSQKPDLAELEEALEVNRTSLAPSTFLDGDFEKFRERNSRAKDETDVRETVMPTIVGPDPPYFTARNTVFGNLDSLTDGTIVVPKPDIYDGAVPKELDRTIRNQLAGHIVPSTMVDKPMAPNFFVEVKGPDGASAVAARQARYDGAIGARGMHSLQNHGREEPQYDGRPYTYTSTYQDSTLKLYAHHLTAPTTEGGQPEYHMTQVKGFDMTNDRETFVKGATAFRNARDLAKGHRDTFIQEANARASHGHAAELDEEE</sequence>
<keyword evidence="4" id="KW-1185">Reference proteome</keyword>
<feature type="domain" description="DUF7924" evidence="2">
    <location>
        <begin position="121"/>
        <end position="271"/>
    </location>
</feature>
<dbReference type="Proteomes" id="UP001140502">
    <property type="component" value="Unassembled WGS sequence"/>
</dbReference>
<dbReference type="AlphaFoldDB" id="A0A9W8TDE8"/>
<comment type="caution">
    <text evidence="3">The sequence shown here is derived from an EMBL/GenBank/DDBJ whole genome shotgun (WGS) entry which is preliminary data.</text>
</comment>
<evidence type="ECO:0000259" key="2">
    <source>
        <dbReference type="Pfam" id="PF25545"/>
    </source>
</evidence>
<dbReference type="InterPro" id="IPR057684">
    <property type="entry name" value="DUF7924"/>
</dbReference>
<evidence type="ECO:0000313" key="4">
    <source>
        <dbReference type="Proteomes" id="UP001140502"/>
    </source>
</evidence>
<evidence type="ECO:0000313" key="3">
    <source>
        <dbReference type="EMBL" id="KAJ4310986.1"/>
    </source>
</evidence>
<dbReference type="EMBL" id="JAPEUR010000350">
    <property type="protein sequence ID" value="KAJ4310986.1"/>
    <property type="molecule type" value="Genomic_DNA"/>
</dbReference>
<feature type="region of interest" description="Disordered" evidence="1">
    <location>
        <begin position="1"/>
        <end position="20"/>
    </location>
</feature>
<feature type="compositionally biased region" description="Low complexity" evidence="1">
    <location>
        <begin position="1"/>
        <end position="11"/>
    </location>
</feature>
<dbReference type="Pfam" id="PF25545">
    <property type="entry name" value="DUF7924"/>
    <property type="match status" value="1"/>
</dbReference>
<accession>A0A9W8TDE8</accession>
<reference evidence="3" key="1">
    <citation type="submission" date="2022-10" db="EMBL/GenBank/DDBJ databases">
        <title>Tapping the CABI collections for fungal endophytes: first genome assemblies for Collariella, Neodidymelliopsis, Ascochyta clinopodiicola, Didymella pomorum, Didymosphaeria variabile, Neocosmospora piperis and Neocucurbitaria cava.</title>
        <authorList>
            <person name="Hill R."/>
        </authorList>
    </citation>
    <scope>NUCLEOTIDE SEQUENCE</scope>
    <source>
        <strain evidence="3">IMI 366586</strain>
    </source>
</reference>
<proteinExistence type="predicted"/>
<dbReference type="OrthoDB" id="5336565at2759"/>
<gene>
    <name evidence="3" type="ORF">N0V84_010685</name>
</gene>
<evidence type="ECO:0000256" key="1">
    <source>
        <dbReference type="SAM" id="MobiDB-lite"/>
    </source>
</evidence>